<dbReference type="NCBIfam" id="TIGR00863">
    <property type="entry name" value="P2X"/>
    <property type="match status" value="1"/>
</dbReference>
<evidence type="ECO:0000313" key="19">
    <source>
        <dbReference type="EnsemblMetazoa" id="XP_030830807"/>
    </source>
</evidence>
<keyword evidence="3" id="KW-0813">Transport</keyword>
<dbReference type="PIRSF" id="PIRSF005713">
    <property type="entry name" value="P2X_purinoceptor"/>
    <property type="match status" value="1"/>
</dbReference>
<feature type="binding site" evidence="14">
    <location>
        <begin position="54"/>
        <end position="56"/>
    </location>
    <ligand>
        <name>ATP</name>
        <dbReference type="ChEBI" id="CHEBI:30616"/>
        <note>ligand shared between two neighboring subunits of the homotrimer</note>
    </ligand>
</feature>
<dbReference type="PANTHER" id="PTHR10125">
    <property type="entry name" value="P2X PURINOCEPTOR"/>
    <property type="match status" value="1"/>
</dbReference>
<dbReference type="InParanoid" id="A0A7M7STW0"/>
<dbReference type="InterPro" id="IPR001429">
    <property type="entry name" value="P2X_purnocptor"/>
</dbReference>
<name>A0A7M7STW0_STRPU</name>
<dbReference type="GO" id="GO:0005524">
    <property type="term" value="F:ATP binding"/>
    <property type="evidence" value="ECO:0007669"/>
    <property type="project" value="UniProtKB-KW"/>
</dbReference>
<evidence type="ECO:0000256" key="5">
    <source>
        <dbReference type="ARBA" id="ARBA00022692"/>
    </source>
</evidence>
<comment type="subcellular location">
    <subcellularLocation>
        <location evidence="1">Cell membrane</location>
        <topology evidence="1">Multi-pass membrane protein</topology>
    </subcellularLocation>
</comment>
<feature type="region of interest" description="Disordered" evidence="17">
    <location>
        <begin position="417"/>
        <end position="451"/>
    </location>
</feature>
<evidence type="ECO:0000256" key="13">
    <source>
        <dbReference type="ARBA" id="ARBA00036634"/>
    </source>
</evidence>
<evidence type="ECO:0000256" key="1">
    <source>
        <dbReference type="ARBA" id="ARBA00004651"/>
    </source>
</evidence>
<feature type="binding site" evidence="14">
    <location>
        <position position="323"/>
    </location>
    <ligand>
        <name>ATP</name>
        <dbReference type="ChEBI" id="CHEBI:30616"/>
        <note>ligand shared between two neighboring subunits of the homotrimer</note>
    </ligand>
</feature>
<keyword evidence="5 18" id="KW-0812">Transmembrane</keyword>
<dbReference type="RefSeq" id="XP_030830807.1">
    <property type="nucleotide sequence ID" value="XM_030974947.1"/>
</dbReference>
<evidence type="ECO:0000256" key="7">
    <source>
        <dbReference type="ARBA" id="ARBA00023065"/>
    </source>
</evidence>
<dbReference type="Gene3D" id="1.10.287.940">
    <property type="entry name" value="atp-gated p2x4 ion channel"/>
    <property type="match status" value="1"/>
</dbReference>
<dbReference type="GO" id="GO:0004931">
    <property type="term" value="F:extracellularly ATP-gated monoatomic cation channel activity"/>
    <property type="evidence" value="ECO:0000318"/>
    <property type="project" value="GO_Central"/>
</dbReference>
<evidence type="ECO:0000256" key="4">
    <source>
        <dbReference type="ARBA" id="ARBA00022475"/>
    </source>
</evidence>
<keyword evidence="10" id="KW-0325">Glycoprotein</keyword>
<keyword evidence="8 18" id="KW-0472">Membrane</keyword>
<dbReference type="GO" id="GO:0070588">
    <property type="term" value="P:calcium ion transmembrane transport"/>
    <property type="evidence" value="ECO:0000318"/>
    <property type="project" value="GO_Central"/>
</dbReference>
<comment type="catalytic activity">
    <reaction evidence="13">
        <text>Ca(2+)(in) = Ca(2+)(out)</text>
        <dbReference type="Rhea" id="RHEA:29671"/>
        <dbReference type="ChEBI" id="CHEBI:29108"/>
    </reaction>
</comment>
<feature type="binding site" evidence="14">
    <location>
        <position position="190"/>
    </location>
    <ligand>
        <name>ATP</name>
        <dbReference type="ChEBI" id="CHEBI:30616"/>
        <note>ligand shared between two neighboring subunits of the homotrimer</note>
    </ligand>
</feature>
<evidence type="ECO:0008006" key="21">
    <source>
        <dbReference type="Google" id="ProtNLM"/>
    </source>
</evidence>
<reference evidence="19" key="2">
    <citation type="submission" date="2021-01" db="UniProtKB">
        <authorList>
            <consortium name="EnsemblMetazoa"/>
        </authorList>
    </citation>
    <scope>IDENTIFICATION</scope>
</reference>
<evidence type="ECO:0000256" key="14">
    <source>
        <dbReference type="PIRSR" id="PIRSR005713-1"/>
    </source>
</evidence>
<dbReference type="Pfam" id="PF00864">
    <property type="entry name" value="P2X_receptor"/>
    <property type="match status" value="1"/>
</dbReference>
<sequence>MLAVGTNDVGLLTFAMPVHESLSRGIATVFDKYVIFWQKGYQSTDNVEGSATSKLKGVAYTNISNSSDLRTPFPERYTRVWDVSDYVIPAQQTNGFFVMTNMVLSPMQSRGACPEDPEIDRDACTTDVECKPDEGIITGNGIKTGRCVNATHPKTKEATTVCEVKAWCPVEVDIRPLWTSAILEEAENFTVLIKNSISFPKFGFVKRNILDTTDPMYLRSCRYSRLKDPLCPIFRLGTIVAETGQSFRQMAIKGGVITIDIQWNCNLDLSYKLCLPKYRFIRADEQDAKIAGGFNFSWFDTPLRVGFGKFYRINDTEYRDLTKAYGILFQVKITGVAGKFDIVPLMLNFASGVALLSLATVMCDVVVLYLLKKRKYYKEAKFQNVASNENGPQKTYEEVAALCEQALVTSLPITQLNNNHQTPPGMGGSNHSLRDEITHPTTNETKKPTSL</sequence>
<dbReference type="InterPro" id="IPR027309">
    <property type="entry name" value="P2X_extracellular_dom_sf"/>
</dbReference>
<feature type="compositionally biased region" description="Basic and acidic residues" evidence="17">
    <location>
        <begin position="432"/>
        <end position="451"/>
    </location>
</feature>
<evidence type="ECO:0000256" key="3">
    <source>
        <dbReference type="ARBA" id="ARBA00022448"/>
    </source>
</evidence>
<evidence type="ECO:0000256" key="17">
    <source>
        <dbReference type="SAM" id="MobiDB-lite"/>
    </source>
</evidence>
<dbReference type="FunFam" id="2.60.490.10:FF:000001">
    <property type="entry name" value="P2X purinoceptor"/>
    <property type="match status" value="1"/>
</dbReference>
<keyword evidence="14" id="KW-0067">ATP-binding</keyword>
<evidence type="ECO:0000256" key="12">
    <source>
        <dbReference type="ARBA" id="ARBA00023303"/>
    </source>
</evidence>
<dbReference type="EnsemblMetazoa" id="XM_030974947">
    <property type="protein sequence ID" value="XP_030830807"/>
    <property type="gene ID" value="LOC591536"/>
</dbReference>
<feature type="disulfide bond" evidence="15">
    <location>
        <begin position="124"/>
        <end position="147"/>
    </location>
</feature>
<keyword evidence="12" id="KW-0407">Ion channel</keyword>
<evidence type="ECO:0000256" key="6">
    <source>
        <dbReference type="ARBA" id="ARBA00022989"/>
    </source>
</evidence>
<evidence type="ECO:0000256" key="9">
    <source>
        <dbReference type="ARBA" id="ARBA00023157"/>
    </source>
</evidence>
<dbReference type="Gene3D" id="2.60.490.10">
    <property type="entry name" value="atp-gated p2x4 ion channel domain"/>
    <property type="match status" value="1"/>
</dbReference>
<evidence type="ECO:0000256" key="8">
    <source>
        <dbReference type="ARBA" id="ARBA00023136"/>
    </source>
</evidence>
<evidence type="ECO:0000256" key="15">
    <source>
        <dbReference type="PIRSR" id="PIRSR005713-2"/>
    </source>
</evidence>
<dbReference type="PRINTS" id="PR01307">
    <property type="entry name" value="P2XRECEPTOR"/>
</dbReference>
<proteinExistence type="inferred from homology"/>
<accession>A0A7M7STW0</accession>
<organism evidence="19 20">
    <name type="scientific">Strongylocentrotus purpuratus</name>
    <name type="common">Purple sea urchin</name>
    <dbReference type="NCBI Taxonomy" id="7668"/>
    <lineage>
        <taxon>Eukaryota</taxon>
        <taxon>Metazoa</taxon>
        <taxon>Echinodermata</taxon>
        <taxon>Eleutherozoa</taxon>
        <taxon>Echinozoa</taxon>
        <taxon>Echinoidea</taxon>
        <taxon>Euechinoidea</taxon>
        <taxon>Echinacea</taxon>
        <taxon>Camarodonta</taxon>
        <taxon>Echinidea</taxon>
        <taxon>Strongylocentrotidae</taxon>
        <taxon>Strongylocentrotus</taxon>
    </lineage>
</organism>
<feature type="disulfide bond" evidence="15">
    <location>
        <begin position="130"/>
        <end position="162"/>
    </location>
</feature>
<feature type="glycosylation site" description="N-linked (GlcNAc...) asparagine" evidence="16">
    <location>
        <position position="188"/>
    </location>
</feature>
<feature type="disulfide bond" evidence="15">
    <location>
        <begin position="265"/>
        <end position="274"/>
    </location>
</feature>
<reference evidence="20" key="1">
    <citation type="submission" date="2015-02" db="EMBL/GenBank/DDBJ databases">
        <title>Genome sequencing for Strongylocentrotus purpuratus.</title>
        <authorList>
            <person name="Murali S."/>
            <person name="Liu Y."/>
            <person name="Vee V."/>
            <person name="English A."/>
            <person name="Wang M."/>
            <person name="Skinner E."/>
            <person name="Han Y."/>
            <person name="Muzny D.M."/>
            <person name="Worley K.C."/>
            <person name="Gibbs R.A."/>
        </authorList>
    </citation>
    <scope>NUCLEOTIDE SEQUENCE</scope>
</reference>
<dbReference type="GO" id="GO:0005886">
    <property type="term" value="C:plasma membrane"/>
    <property type="evidence" value="ECO:0007669"/>
    <property type="project" value="UniProtKB-SubCell"/>
</dbReference>
<keyword evidence="11" id="KW-1071">Ligand-gated ion channel</keyword>
<evidence type="ECO:0000256" key="10">
    <source>
        <dbReference type="ARBA" id="ARBA00023180"/>
    </source>
</evidence>
<dbReference type="GO" id="GO:0016020">
    <property type="term" value="C:membrane"/>
    <property type="evidence" value="ECO:0000318"/>
    <property type="project" value="GO_Central"/>
</dbReference>
<dbReference type="Proteomes" id="UP000007110">
    <property type="component" value="Unassembled WGS sequence"/>
</dbReference>
<keyword evidence="7" id="KW-0406">Ion transport</keyword>
<evidence type="ECO:0000256" key="18">
    <source>
        <dbReference type="SAM" id="Phobius"/>
    </source>
</evidence>
<feature type="disulfide bond" evidence="15">
    <location>
        <begin position="221"/>
        <end position="231"/>
    </location>
</feature>
<dbReference type="KEGG" id="spu:591536"/>
<dbReference type="AlphaFoldDB" id="A0A7M7STW0"/>
<dbReference type="GO" id="GO:0098794">
    <property type="term" value="C:postsynapse"/>
    <property type="evidence" value="ECO:0007669"/>
    <property type="project" value="GOC"/>
</dbReference>
<comment type="similarity">
    <text evidence="2">Belongs to the P2X receptor family.</text>
</comment>
<dbReference type="PANTHER" id="PTHR10125:SF31">
    <property type="entry name" value="P2X RECEPTOR E"/>
    <property type="match status" value="1"/>
</dbReference>
<evidence type="ECO:0000256" key="16">
    <source>
        <dbReference type="PIRSR" id="PIRSR005713-3"/>
    </source>
</evidence>
<evidence type="ECO:0000256" key="11">
    <source>
        <dbReference type="ARBA" id="ARBA00023286"/>
    </source>
</evidence>
<dbReference type="GO" id="GO:0001614">
    <property type="term" value="F:purinergic nucleotide receptor activity"/>
    <property type="evidence" value="ECO:0007669"/>
    <property type="project" value="InterPro"/>
</dbReference>
<dbReference type="InterPro" id="IPR059116">
    <property type="entry name" value="P2X_receptor"/>
</dbReference>
<dbReference type="OrthoDB" id="494673at2759"/>
<evidence type="ECO:0000313" key="20">
    <source>
        <dbReference type="Proteomes" id="UP000007110"/>
    </source>
</evidence>
<protein>
    <recommendedName>
        <fullName evidence="21">Purinergic receptor</fullName>
    </recommendedName>
</protein>
<keyword evidence="20" id="KW-1185">Reference proteome</keyword>
<feature type="disulfide bond" evidence="15">
    <location>
        <begin position="113"/>
        <end position="168"/>
    </location>
</feature>
<keyword evidence="9 15" id="KW-1015">Disulfide bond</keyword>
<dbReference type="OMA" id="SKTAGCC"/>
<evidence type="ECO:0000256" key="2">
    <source>
        <dbReference type="ARBA" id="ARBA00009848"/>
    </source>
</evidence>
<keyword evidence="6 18" id="KW-1133">Transmembrane helix</keyword>
<keyword evidence="14" id="KW-0547">Nucleotide-binding</keyword>
<feature type="transmembrane region" description="Helical" evidence="18">
    <location>
        <begin position="349"/>
        <end position="371"/>
    </location>
</feature>
<dbReference type="GO" id="GO:0033198">
    <property type="term" value="P:response to ATP"/>
    <property type="evidence" value="ECO:0007669"/>
    <property type="project" value="InterPro"/>
</dbReference>
<keyword evidence="4" id="KW-1003">Cell membrane</keyword>
<dbReference type="GeneID" id="591536"/>